<keyword evidence="2" id="KW-0812">Transmembrane</keyword>
<accession>A0A0D0DH46</accession>
<sequence length="208" mass="23329">MHTQLALPPWQILLTSLSVLMLEAVLVNLPLLYLTPRCTKHLKTETTALSMQYNVPEQELLRLIERASGIDDKKLAEAKAILEAKDFKVHTLKCHITACLLSPNLTAYIMDTTNHIMIIMQEHNNLFKVPKIFFEHTKLNMSLKKLDISSFSVEALNKIHQLKPGHKNNDEGDLGDADAEGEMDTKYRDANVGVVVRGGEGKQTQKGS</sequence>
<organism evidence="3 4">
    <name type="scientific">Paxillus rubicundulus Ve08.2h10</name>
    <dbReference type="NCBI Taxonomy" id="930991"/>
    <lineage>
        <taxon>Eukaryota</taxon>
        <taxon>Fungi</taxon>
        <taxon>Dikarya</taxon>
        <taxon>Basidiomycota</taxon>
        <taxon>Agaricomycotina</taxon>
        <taxon>Agaricomycetes</taxon>
        <taxon>Agaricomycetidae</taxon>
        <taxon>Boletales</taxon>
        <taxon>Paxilineae</taxon>
        <taxon>Paxillaceae</taxon>
        <taxon>Paxillus</taxon>
    </lineage>
</organism>
<dbReference type="HOGENOM" id="CLU_1321263_0_0_1"/>
<dbReference type="Proteomes" id="UP000054538">
    <property type="component" value="Unassembled WGS sequence"/>
</dbReference>
<evidence type="ECO:0000256" key="1">
    <source>
        <dbReference type="SAM" id="MobiDB-lite"/>
    </source>
</evidence>
<feature type="compositionally biased region" description="Acidic residues" evidence="1">
    <location>
        <begin position="171"/>
        <end position="182"/>
    </location>
</feature>
<keyword evidence="2" id="KW-0472">Membrane</keyword>
<dbReference type="EMBL" id="KN827050">
    <property type="protein sequence ID" value="KIK77315.1"/>
    <property type="molecule type" value="Genomic_DNA"/>
</dbReference>
<gene>
    <name evidence="3" type="ORF">PAXRUDRAFT_778337</name>
</gene>
<dbReference type="STRING" id="930991.A0A0D0DH46"/>
<keyword evidence="2" id="KW-1133">Transmembrane helix</keyword>
<feature type="transmembrane region" description="Helical" evidence="2">
    <location>
        <begin position="12"/>
        <end position="34"/>
    </location>
</feature>
<proteinExistence type="predicted"/>
<keyword evidence="4" id="KW-1185">Reference proteome</keyword>
<name>A0A0D0DH46_9AGAM</name>
<reference evidence="4" key="2">
    <citation type="submission" date="2015-01" db="EMBL/GenBank/DDBJ databases">
        <title>Evolutionary Origins and Diversification of the Mycorrhizal Mutualists.</title>
        <authorList>
            <consortium name="DOE Joint Genome Institute"/>
            <consortium name="Mycorrhizal Genomics Consortium"/>
            <person name="Kohler A."/>
            <person name="Kuo A."/>
            <person name="Nagy L.G."/>
            <person name="Floudas D."/>
            <person name="Copeland A."/>
            <person name="Barry K.W."/>
            <person name="Cichocki N."/>
            <person name="Veneault-Fourrey C."/>
            <person name="LaButti K."/>
            <person name="Lindquist E.A."/>
            <person name="Lipzen A."/>
            <person name="Lundell T."/>
            <person name="Morin E."/>
            <person name="Murat C."/>
            <person name="Riley R."/>
            <person name="Ohm R."/>
            <person name="Sun H."/>
            <person name="Tunlid A."/>
            <person name="Henrissat B."/>
            <person name="Grigoriev I.V."/>
            <person name="Hibbett D.S."/>
            <person name="Martin F."/>
        </authorList>
    </citation>
    <scope>NUCLEOTIDE SEQUENCE [LARGE SCALE GENOMIC DNA]</scope>
    <source>
        <strain evidence="4">Ve08.2h10</strain>
    </source>
</reference>
<reference evidence="3 4" key="1">
    <citation type="submission" date="2014-04" db="EMBL/GenBank/DDBJ databases">
        <authorList>
            <consortium name="DOE Joint Genome Institute"/>
            <person name="Kuo A."/>
            <person name="Kohler A."/>
            <person name="Jargeat P."/>
            <person name="Nagy L.G."/>
            <person name="Floudas D."/>
            <person name="Copeland A."/>
            <person name="Barry K.W."/>
            <person name="Cichocki N."/>
            <person name="Veneault-Fourrey C."/>
            <person name="LaButti K."/>
            <person name="Lindquist E.A."/>
            <person name="Lipzen A."/>
            <person name="Lundell T."/>
            <person name="Morin E."/>
            <person name="Murat C."/>
            <person name="Sun H."/>
            <person name="Tunlid A."/>
            <person name="Henrissat B."/>
            <person name="Grigoriev I.V."/>
            <person name="Hibbett D.S."/>
            <person name="Martin F."/>
            <person name="Nordberg H.P."/>
            <person name="Cantor M.N."/>
            <person name="Hua S.X."/>
        </authorList>
    </citation>
    <scope>NUCLEOTIDE SEQUENCE [LARGE SCALE GENOMIC DNA]</scope>
    <source>
        <strain evidence="3 4">Ve08.2h10</strain>
    </source>
</reference>
<feature type="region of interest" description="Disordered" evidence="1">
    <location>
        <begin position="162"/>
        <end position="189"/>
    </location>
</feature>
<dbReference type="AlphaFoldDB" id="A0A0D0DH46"/>
<evidence type="ECO:0000256" key="2">
    <source>
        <dbReference type="SAM" id="Phobius"/>
    </source>
</evidence>
<evidence type="ECO:0000313" key="4">
    <source>
        <dbReference type="Proteomes" id="UP000054538"/>
    </source>
</evidence>
<protein>
    <submittedName>
        <fullName evidence="3">Uncharacterized protein</fullName>
    </submittedName>
</protein>
<evidence type="ECO:0000313" key="3">
    <source>
        <dbReference type="EMBL" id="KIK77315.1"/>
    </source>
</evidence>
<dbReference type="InParanoid" id="A0A0D0DH46"/>